<keyword evidence="1" id="KW-0472">Membrane</keyword>
<feature type="transmembrane region" description="Helical" evidence="1">
    <location>
        <begin position="176"/>
        <end position="197"/>
    </location>
</feature>
<sequence>MFSYAPVTVQQVTIWIGLSLIFFGSAVWFPFVGLFLSFLTPIPSSLSVYTWGIPSGYVVPVGALICGGLLFGVLGFGQSLPYFALFLTLGALIGYFVRQGRSREFCVMAATAFVFAAGSLLFFLKHQGSDGSIFTRLEEKTFQYIMALLKDSGLEEAERPYIKEQIRQMVHMVVRLLPGASFGSLLISAVINIVGLERYSSQKGYPLPRWSKLALWKAPDWLVWPVIFSGFAALFAASLRAIAFNLIIVLGVIYLFHGMCILGFFAEKWKLSWWVKALAIFLIVTQQYLTLLVALTGFFDTWANFRKISKTGEETRDEGS</sequence>
<accession>A0A1I4U8S3</accession>
<gene>
    <name evidence="2" type="ORF">SAMN05660836_01713</name>
</gene>
<feature type="transmembrane region" description="Helical" evidence="1">
    <location>
        <begin position="48"/>
        <end position="74"/>
    </location>
</feature>
<evidence type="ECO:0000313" key="3">
    <source>
        <dbReference type="Proteomes" id="UP000199611"/>
    </source>
</evidence>
<dbReference type="STRING" id="39841.SAMN05660836_01713"/>
<dbReference type="OrthoDB" id="12714at2"/>
<dbReference type="EMBL" id="FOUU01000005">
    <property type="protein sequence ID" value="SFM85398.1"/>
    <property type="molecule type" value="Genomic_DNA"/>
</dbReference>
<feature type="transmembrane region" description="Helical" evidence="1">
    <location>
        <begin position="12"/>
        <end position="36"/>
    </location>
</feature>
<dbReference type="AlphaFoldDB" id="A0A1I4U8S3"/>
<dbReference type="PANTHER" id="PTHR41324:SF1">
    <property type="entry name" value="DUF2232 DOMAIN-CONTAINING PROTEIN"/>
    <property type="match status" value="1"/>
</dbReference>
<keyword evidence="1" id="KW-1133">Transmembrane helix</keyword>
<proteinExistence type="predicted"/>
<dbReference type="Proteomes" id="UP000199611">
    <property type="component" value="Unassembled WGS sequence"/>
</dbReference>
<organism evidence="2 3">
    <name type="scientific">Thermodesulforhabdus norvegica</name>
    <dbReference type="NCBI Taxonomy" id="39841"/>
    <lineage>
        <taxon>Bacteria</taxon>
        <taxon>Pseudomonadati</taxon>
        <taxon>Thermodesulfobacteriota</taxon>
        <taxon>Syntrophobacteria</taxon>
        <taxon>Syntrophobacterales</taxon>
        <taxon>Thermodesulforhabdaceae</taxon>
        <taxon>Thermodesulforhabdus</taxon>
    </lineage>
</organism>
<dbReference type="RefSeq" id="WP_093395015.1">
    <property type="nucleotide sequence ID" value="NZ_FOUU01000005.1"/>
</dbReference>
<feature type="transmembrane region" description="Helical" evidence="1">
    <location>
        <begin position="80"/>
        <end position="98"/>
    </location>
</feature>
<evidence type="ECO:0000256" key="1">
    <source>
        <dbReference type="SAM" id="Phobius"/>
    </source>
</evidence>
<feature type="transmembrane region" description="Helical" evidence="1">
    <location>
        <begin position="218"/>
        <end position="236"/>
    </location>
</feature>
<keyword evidence="1" id="KW-0812">Transmembrane</keyword>
<dbReference type="Pfam" id="PF09991">
    <property type="entry name" value="DUF2232"/>
    <property type="match status" value="1"/>
</dbReference>
<protein>
    <submittedName>
        <fullName evidence="2">Uncharacterized conserved protein YybS, DUF2232 family</fullName>
    </submittedName>
</protein>
<keyword evidence="3" id="KW-1185">Reference proteome</keyword>
<feature type="transmembrane region" description="Helical" evidence="1">
    <location>
        <begin position="277"/>
        <end position="299"/>
    </location>
</feature>
<evidence type="ECO:0000313" key="2">
    <source>
        <dbReference type="EMBL" id="SFM85398.1"/>
    </source>
</evidence>
<reference evidence="2 3" key="1">
    <citation type="submission" date="2016-10" db="EMBL/GenBank/DDBJ databases">
        <authorList>
            <person name="de Groot N.N."/>
        </authorList>
    </citation>
    <scope>NUCLEOTIDE SEQUENCE [LARGE SCALE GENOMIC DNA]</scope>
    <source>
        <strain evidence="2 3">DSM 9990</strain>
    </source>
</reference>
<feature type="transmembrane region" description="Helical" evidence="1">
    <location>
        <begin position="105"/>
        <end position="124"/>
    </location>
</feature>
<dbReference type="InterPro" id="IPR018710">
    <property type="entry name" value="DUF2232"/>
</dbReference>
<dbReference type="PANTHER" id="PTHR41324">
    <property type="entry name" value="MEMBRANE PROTEIN-RELATED"/>
    <property type="match status" value="1"/>
</dbReference>
<feature type="transmembrane region" description="Helical" evidence="1">
    <location>
        <begin position="242"/>
        <end position="265"/>
    </location>
</feature>
<name>A0A1I4U8S3_9BACT</name>